<dbReference type="PROSITE" id="PS50111">
    <property type="entry name" value="CHEMOTAXIS_TRANSDUC_2"/>
    <property type="match status" value="1"/>
</dbReference>
<dbReference type="PANTHER" id="PTHR32089:SF112">
    <property type="entry name" value="LYSOZYME-LIKE PROTEIN-RELATED"/>
    <property type="match status" value="1"/>
</dbReference>
<evidence type="ECO:0000259" key="6">
    <source>
        <dbReference type="PROSITE" id="PS50111"/>
    </source>
</evidence>
<name>A0A5D3WK08_9BACT</name>
<comment type="caution">
    <text evidence="8">The sequence shown here is derived from an EMBL/GenBank/DDBJ whole genome shotgun (WGS) entry which is preliminary data.</text>
</comment>
<dbReference type="Pfam" id="PF00015">
    <property type="entry name" value="MCPsignal"/>
    <property type="match status" value="1"/>
</dbReference>
<protein>
    <submittedName>
        <fullName evidence="8">Methyl-accepting chemotaxis protein</fullName>
    </submittedName>
</protein>
<dbReference type="RefSeq" id="WP_148895625.1">
    <property type="nucleotide sequence ID" value="NZ_VNIB01000005.1"/>
</dbReference>
<keyword evidence="1 3" id="KW-0807">Transducer</keyword>
<dbReference type="InterPro" id="IPR004089">
    <property type="entry name" value="MCPsignal_dom"/>
</dbReference>
<evidence type="ECO:0000256" key="1">
    <source>
        <dbReference type="ARBA" id="ARBA00023224"/>
    </source>
</evidence>
<feature type="domain" description="HAMP" evidence="7">
    <location>
        <begin position="205"/>
        <end position="257"/>
    </location>
</feature>
<dbReference type="EMBL" id="VNIB01000005">
    <property type="protein sequence ID" value="TYO98684.1"/>
    <property type="molecule type" value="Genomic_DNA"/>
</dbReference>
<feature type="region of interest" description="Disordered" evidence="4">
    <location>
        <begin position="701"/>
        <end position="731"/>
    </location>
</feature>
<dbReference type="SMART" id="SM00283">
    <property type="entry name" value="MA"/>
    <property type="match status" value="1"/>
</dbReference>
<proteinExistence type="inferred from homology"/>
<dbReference type="SMART" id="SM00304">
    <property type="entry name" value="HAMP"/>
    <property type="match status" value="1"/>
</dbReference>
<dbReference type="GO" id="GO:0006935">
    <property type="term" value="P:chemotaxis"/>
    <property type="evidence" value="ECO:0007669"/>
    <property type="project" value="InterPro"/>
</dbReference>
<dbReference type="CDD" id="cd06225">
    <property type="entry name" value="HAMP"/>
    <property type="match status" value="1"/>
</dbReference>
<evidence type="ECO:0000256" key="4">
    <source>
        <dbReference type="SAM" id="MobiDB-lite"/>
    </source>
</evidence>
<dbReference type="InterPro" id="IPR003660">
    <property type="entry name" value="HAMP_dom"/>
</dbReference>
<dbReference type="OrthoDB" id="5523945at2"/>
<evidence type="ECO:0000259" key="7">
    <source>
        <dbReference type="PROSITE" id="PS50885"/>
    </source>
</evidence>
<keyword evidence="5" id="KW-1133">Transmembrane helix</keyword>
<evidence type="ECO:0000313" key="9">
    <source>
        <dbReference type="Proteomes" id="UP000324159"/>
    </source>
</evidence>
<comment type="similarity">
    <text evidence="2">Belongs to the methyl-accepting chemotaxis (MCP) protein family.</text>
</comment>
<evidence type="ECO:0000256" key="5">
    <source>
        <dbReference type="SAM" id="Phobius"/>
    </source>
</evidence>
<dbReference type="PROSITE" id="PS50885">
    <property type="entry name" value="HAMP"/>
    <property type="match status" value="1"/>
</dbReference>
<evidence type="ECO:0000256" key="3">
    <source>
        <dbReference type="PROSITE-ProRule" id="PRU00284"/>
    </source>
</evidence>
<keyword evidence="5" id="KW-0812">Transmembrane</keyword>
<feature type="transmembrane region" description="Helical" evidence="5">
    <location>
        <begin position="184"/>
        <end position="203"/>
    </location>
</feature>
<sequence>MRSGLSHRAIRNFGLGLLVIIIMVMVGSGIYQASTMDQRLQTLETYRQHLESADAILTDFLDIRGQMTSMIIEERSDPKLLLTEIKQLQAKIAELQKQLPEDKSRKLITDFGEKLGRFRVAAIAYLQEMALGTKGEGIRTWGNVLLQLEKEAHQIGAEFKAWFRQQIRDQNRIILANANRNRTLVILFGGIGAVVAVFIAFLLHNALARPIRDLVRISEAVAEGDLTREVNRTSEDELGLLADAIGTMVDKLRGTVRSIQHSARQVGNTARELDRCATQVSQGADEQTREISTVTHKVTELETIITQINAKVVNLTDSLNESKVSAEEMAASIKDGSQLSDRVAEAVQSISSSMAQMHSLLGQNLEFLDYLASSAAQMRNTAEELADSSDQVGRRADESAILAARVAEMAGQEGSWALDQVARETARNREEIISYRSLIHSLGKKSSSIGDILAMIRSVAERTNLLALNAAIIAAQAGEHGRSFAVVADEIRNLSETTTGQINQIEQVIEGVQNELGTAVSMIERVIEGADASISAVDQARQTIAEIVDSSGQAGRMAREIAEAAAAQRSSSQNIRLEISRNSDQVREIKEMIAEQKKGSDQIVAATEELREIAEWLKAGTREQAEGSAIISRTLNETYEFSREIASAMDQERAASKAMVESLQSISDIAKTNLNAMKTLGNNVDQLRGLADQLLPEVSRFLLPEETTDQRAKEDRPDRSQGPEAPVSQPA</sequence>
<gene>
    <name evidence="8" type="ORF">EDC39_10546</name>
</gene>
<feature type="compositionally biased region" description="Basic and acidic residues" evidence="4">
    <location>
        <begin position="708"/>
        <end position="721"/>
    </location>
</feature>
<dbReference type="GO" id="GO:0004888">
    <property type="term" value="F:transmembrane signaling receptor activity"/>
    <property type="evidence" value="ECO:0007669"/>
    <property type="project" value="InterPro"/>
</dbReference>
<dbReference type="GO" id="GO:0016020">
    <property type="term" value="C:membrane"/>
    <property type="evidence" value="ECO:0007669"/>
    <property type="project" value="InterPro"/>
</dbReference>
<dbReference type="SUPFAM" id="SSF58104">
    <property type="entry name" value="Methyl-accepting chemotaxis protein (MCP) signaling domain"/>
    <property type="match status" value="3"/>
</dbReference>
<feature type="domain" description="Methyl-accepting transducer" evidence="6">
    <location>
        <begin position="339"/>
        <end position="583"/>
    </location>
</feature>
<keyword evidence="9" id="KW-1185">Reference proteome</keyword>
<dbReference type="Pfam" id="PF00672">
    <property type="entry name" value="HAMP"/>
    <property type="match status" value="1"/>
</dbReference>
<dbReference type="PANTHER" id="PTHR32089">
    <property type="entry name" value="METHYL-ACCEPTING CHEMOTAXIS PROTEIN MCPB"/>
    <property type="match status" value="1"/>
</dbReference>
<evidence type="ECO:0000256" key="2">
    <source>
        <dbReference type="ARBA" id="ARBA00029447"/>
    </source>
</evidence>
<dbReference type="Gene3D" id="1.10.287.950">
    <property type="entry name" value="Methyl-accepting chemotaxis protein"/>
    <property type="match status" value="3"/>
</dbReference>
<keyword evidence="5" id="KW-0472">Membrane</keyword>
<dbReference type="PRINTS" id="PR00260">
    <property type="entry name" value="CHEMTRNSDUCR"/>
</dbReference>
<dbReference type="GO" id="GO:0007165">
    <property type="term" value="P:signal transduction"/>
    <property type="evidence" value="ECO:0007669"/>
    <property type="project" value="UniProtKB-KW"/>
</dbReference>
<evidence type="ECO:0000313" key="8">
    <source>
        <dbReference type="EMBL" id="TYO98684.1"/>
    </source>
</evidence>
<reference evidence="8 9" key="1">
    <citation type="submission" date="2019-07" db="EMBL/GenBank/DDBJ databases">
        <title>Genomic Encyclopedia of Type Strains, Phase IV (KMG-IV): sequencing the most valuable type-strain genomes for metagenomic binning, comparative biology and taxonomic classification.</title>
        <authorList>
            <person name="Goeker M."/>
        </authorList>
    </citation>
    <scope>NUCLEOTIDE SEQUENCE [LARGE SCALE GENOMIC DNA]</scope>
    <source>
        <strain evidence="8 9">SS015</strain>
    </source>
</reference>
<dbReference type="InterPro" id="IPR004090">
    <property type="entry name" value="Chemotax_Me-accpt_rcpt"/>
</dbReference>
<dbReference type="AlphaFoldDB" id="A0A5D3WK08"/>
<accession>A0A5D3WK08</accession>
<feature type="transmembrane region" description="Helical" evidence="5">
    <location>
        <begin position="12"/>
        <end position="31"/>
    </location>
</feature>
<organism evidence="8 9">
    <name type="scientific">Geothermobacter ehrlichii</name>
    <dbReference type="NCBI Taxonomy" id="213224"/>
    <lineage>
        <taxon>Bacteria</taxon>
        <taxon>Pseudomonadati</taxon>
        <taxon>Thermodesulfobacteriota</taxon>
        <taxon>Desulfuromonadia</taxon>
        <taxon>Desulfuromonadales</taxon>
        <taxon>Geothermobacteraceae</taxon>
        <taxon>Geothermobacter</taxon>
    </lineage>
</organism>
<dbReference type="Proteomes" id="UP000324159">
    <property type="component" value="Unassembled WGS sequence"/>
</dbReference>